<dbReference type="PROSITE" id="PS51916">
    <property type="entry name" value="DEUBAD"/>
    <property type="match status" value="1"/>
</dbReference>
<feature type="compositionally biased region" description="Polar residues" evidence="3">
    <location>
        <begin position="463"/>
        <end position="472"/>
    </location>
</feature>
<comment type="caution">
    <text evidence="5">The sequence shown here is derived from an EMBL/GenBank/DDBJ whole genome shotgun (WGS) entry which is preliminary data.</text>
</comment>
<dbReference type="InParanoid" id="A0A7J7CPP7"/>
<feature type="compositionally biased region" description="Polar residues" evidence="3">
    <location>
        <begin position="733"/>
        <end position="749"/>
    </location>
</feature>
<dbReference type="FunCoup" id="A0A7J7CPP7">
    <property type="interactions" value="1740"/>
</dbReference>
<dbReference type="GO" id="GO:0031011">
    <property type="term" value="C:Ino80 complex"/>
    <property type="evidence" value="ECO:0007669"/>
    <property type="project" value="InterPro"/>
</dbReference>
<evidence type="ECO:0000313" key="6">
    <source>
        <dbReference type="Proteomes" id="UP000593562"/>
    </source>
</evidence>
<comment type="subcellular location">
    <subcellularLocation>
        <location evidence="1">Nucleus</location>
    </subcellularLocation>
</comment>
<organism evidence="5 6">
    <name type="scientific">Tripterygium wilfordii</name>
    <name type="common">Thunder God vine</name>
    <dbReference type="NCBI Taxonomy" id="458696"/>
    <lineage>
        <taxon>Eukaryota</taxon>
        <taxon>Viridiplantae</taxon>
        <taxon>Streptophyta</taxon>
        <taxon>Embryophyta</taxon>
        <taxon>Tracheophyta</taxon>
        <taxon>Spermatophyta</taxon>
        <taxon>Magnoliopsida</taxon>
        <taxon>eudicotyledons</taxon>
        <taxon>Gunneridae</taxon>
        <taxon>Pentapetalae</taxon>
        <taxon>rosids</taxon>
        <taxon>fabids</taxon>
        <taxon>Celastrales</taxon>
        <taxon>Celastraceae</taxon>
        <taxon>Tripterygium</taxon>
    </lineage>
</organism>
<accession>A0A7J7CPP7</accession>
<dbReference type="CDD" id="cd21865">
    <property type="entry name" value="DEUBAD_NFRKB"/>
    <property type="match status" value="1"/>
</dbReference>
<feature type="region of interest" description="Disordered" evidence="3">
    <location>
        <begin position="256"/>
        <end position="290"/>
    </location>
</feature>
<evidence type="ECO:0000313" key="5">
    <source>
        <dbReference type="EMBL" id="KAF5735866.1"/>
    </source>
</evidence>
<evidence type="ECO:0000256" key="3">
    <source>
        <dbReference type="SAM" id="MobiDB-lite"/>
    </source>
</evidence>
<name>A0A7J7CPP7_TRIWF</name>
<sequence>MAADQRQKRPSGTITGCSSWDQYRTRKKRLESSNNDLNTKSHISLEWDGSQERVVAKKEQICISWRDIRPFVDSIPQCHNILADVVTIPQEIFDLENLTEVLSYQVWQTHLSENERRFLQQFLPSEQDAQQVGQALLGGDNFHFGNTFLKWQVLTSDLILGASLCLGNLHPDAVLLQEKWLKADKKAYYLELKRYHHDMIEYLQMLKGKWGSCKDSEKEIQQKTWRSRRDDGEGIFFPANGSRFFDLEDDVAATSNSSSSIGEDKASSSDNQNSSIFKGRELQKRKHKKGLKKDKCIYPLIASDHAVNVGNGPRKGGTIHKRNIQDSDGAEYMSYLKISKKQYELVKSMKESGKTMQSKTLNCVLGNHNSWHVQPFVVFEEEEQRKWQDHWLQLANKDIPAAYANWRQKRFQIGESIELLKQDMKNELKLQMENKKKGNREIVIQDQNDAGADDEPKNEEDSGSGSLQNQPQQISSLKVGHHLNATTTDAENNHIISRPGDASQYASRYAENANVANVPVRQNATISSCGDGVWSHSHYNSTGTNEYTSASGFSHPHQVNEGQRTRVIDLESDVGDEANRKILLLRQSDDGSFSSYPNHDQNEFLQSLFKGHGMLSCHHEQKQASFDFLPPNNVSVEDGQFHGHFQDQVQPLLPLEQGQKTENEGYMQRRMSSDIYSGGSRYLIPRQEHVPPLGVQDWTINSTHMPTTALQSNLNGGELLNQNWFPSEHQMRGSWSGSDGVNVPSQNIASGSNADQSLFSVLSQRNQPCNSSPYDTVGSNERVIFPRNYGIVGRGAPRMTNALSQGVDPINYLGERGEATPLMPDGMGWMSLQQNSALHDPMGKQYLGSWNQ</sequence>
<keyword evidence="6" id="KW-1185">Reference proteome</keyword>
<proteinExistence type="predicted"/>
<evidence type="ECO:0000256" key="2">
    <source>
        <dbReference type="ARBA" id="ARBA00023242"/>
    </source>
</evidence>
<protein>
    <submittedName>
        <fullName evidence="5">Putative Nuclear factor kappa-B-binding protein</fullName>
    </submittedName>
</protein>
<feature type="region of interest" description="Disordered" evidence="3">
    <location>
        <begin position="447"/>
        <end position="472"/>
    </location>
</feature>
<evidence type="ECO:0000256" key="1">
    <source>
        <dbReference type="ARBA" id="ARBA00004123"/>
    </source>
</evidence>
<feature type="compositionally biased region" description="Acidic residues" evidence="3">
    <location>
        <begin position="451"/>
        <end position="462"/>
    </location>
</feature>
<keyword evidence="2" id="KW-0539">Nucleus</keyword>
<dbReference type="PANTHER" id="PTHR13052">
    <property type="entry name" value="NFRKB-RELATED"/>
    <property type="match status" value="1"/>
</dbReference>
<feature type="region of interest" description="Disordered" evidence="3">
    <location>
        <begin position="730"/>
        <end position="749"/>
    </location>
</feature>
<dbReference type="Proteomes" id="UP000593562">
    <property type="component" value="Unassembled WGS sequence"/>
</dbReference>
<evidence type="ECO:0000259" key="4">
    <source>
        <dbReference type="PROSITE" id="PS51916"/>
    </source>
</evidence>
<dbReference type="InterPro" id="IPR024867">
    <property type="entry name" value="NFRKB"/>
</dbReference>
<feature type="domain" description="DEUBAD" evidence="4">
    <location>
        <begin position="89"/>
        <end position="194"/>
    </location>
</feature>
<reference evidence="5 6" key="1">
    <citation type="journal article" date="2020" name="Nat. Commun.">
        <title>Genome of Tripterygium wilfordii and identification of cytochrome P450 involved in triptolide biosynthesis.</title>
        <authorList>
            <person name="Tu L."/>
            <person name="Su P."/>
            <person name="Zhang Z."/>
            <person name="Gao L."/>
            <person name="Wang J."/>
            <person name="Hu T."/>
            <person name="Zhou J."/>
            <person name="Zhang Y."/>
            <person name="Zhao Y."/>
            <person name="Liu Y."/>
            <person name="Song Y."/>
            <person name="Tong Y."/>
            <person name="Lu Y."/>
            <person name="Yang J."/>
            <person name="Xu C."/>
            <person name="Jia M."/>
            <person name="Peters R.J."/>
            <person name="Huang L."/>
            <person name="Gao W."/>
        </authorList>
    </citation>
    <scope>NUCLEOTIDE SEQUENCE [LARGE SCALE GENOMIC DNA]</scope>
    <source>
        <strain evidence="6">cv. XIE 37</strain>
        <tissue evidence="5">Leaf</tissue>
    </source>
</reference>
<gene>
    <name evidence="5" type="ORF">HS088_TW15G01382</name>
</gene>
<dbReference type="InterPro" id="IPR044867">
    <property type="entry name" value="DEUBAD_dom"/>
</dbReference>
<dbReference type="EMBL" id="JAAARO010000015">
    <property type="protein sequence ID" value="KAF5735866.1"/>
    <property type="molecule type" value="Genomic_DNA"/>
</dbReference>
<dbReference type="AlphaFoldDB" id="A0A7J7CPP7"/>
<dbReference type="PANTHER" id="PTHR13052:SF2">
    <property type="entry name" value="NUCLEAR FACTOR KAPPA-B-BINDING PROTEIN"/>
    <property type="match status" value="1"/>
</dbReference>